<dbReference type="InterPro" id="IPR001611">
    <property type="entry name" value="Leu-rich_rpt"/>
</dbReference>
<dbReference type="Gene3D" id="3.80.10.10">
    <property type="entry name" value="Ribonuclease Inhibitor"/>
    <property type="match status" value="4"/>
</dbReference>
<evidence type="ECO:0000313" key="15">
    <source>
        <dbReference type="EMBL" id="PRP89798.1"/>
    </source>
</evidence>
<dbReference type="Pfam" id="PF13855">
    <property type="entry name" value="LRR_8"/>
    <property type="match status" value="2"/>
</dbReference>
<sequence>MSGASRKISQTSGGACVDRVSRSGSEISLRRLSIGFEMASAMLVFIVFFSVTLAHGVVIDAQQGTKGQLQALQKLYYYTDGQMWTNNSYWTGNDPCKYYGITCDTDNQTIISINLAGETFCFDLKMTSGLRMLNLGLNNVTGVFPEWIVNLTALTYVDLRDTYLWGKLPEDLGRLLNLTHFIVGDTLLDGLLYSRVPDSWGMLVQLEKFDISGHSFDYINLTALGGMQRLETFTIFGNSFSGNFQDEAGPYLPQLKSLKYIDIRFTVQPNSVNQFYGEIPDLSASTSLESFQIGYNSFVGTFPEWVTRMQNMSSIMIGPNLLSGQLPSSISNMKKLVTCDVVGSGFDGPLPDIWDQLPNISEMFLFSNRYCLAIFALFDSFFSSSDVNSFNGTIPESLYRSHSLTYLQLTSNRFTGTISPSIGNLSLLQSFYVGFNQMEGTIPEQLFSCTNLLSIQLAGNNFTGNISAGFQNLSQMRIIALGHNKFVGSLPDSFASMQNLTTMDFSYNGFTGSIPSSLSTLSKLQYLSLNDNQFSGSMPVLSPSLINVQIQRNRLSGTLFWMLQLSSLQLIDISDNKFIGPASPISGKKYLTHCDFSRNRLAGRIPVAYTNIMPLTYLDLSSNQISGPIEYSLGRLTLISYLNLSNNHLSGSVEPRLAQLSTIQYLDLSMNRLDGSVPSGVLGLAKLLELRLDNNFLTGPIDSISNAKSLNTLILSNNAFSGGLSNIFTLHNLVNLNISFNQISGSIPDSIGQLSGLQVLDVSHNRLSGTIPDAIGSLRNLQSIGLSNNKLTGQMPFLRSDPRWIDLSSNSLNGPLDFLNALSSLTYLNVSRNQFEEGIDTLNGMKGLITVDISHNRITGLPSLFGLFNLVEFIASNNQIEGALPNMTLCFALRRLFLDNNALSDASLVPNMMTLDRCDVRNNSFVCPVTAQMSERCGATCSIDNFESAEMQIRIAGDLSTFSPDQFTSQLAQVAGISISRIHILKAVSGSVIVDLKIDPPPAGSTEGSASRVVQYLNSIGSSVYNQSGISVLNVYPMIPDAPPAPSTSLSKGVIAGIVLGSLVVFIALVLLIVLVVLRPRKVLLQKPNFEMVDFTVVSNSETKNSVIPFDEIENMKLIGSGAFGYVYKAVWRANTVAVKQVRSENVTTEQVLDFLKEAQLIQNMRPHPNVVLYLGYTFPPDPLSIVTEFCFGGSLLDYLKNTPDIPEDQIRSFIVGTARGVLHLHQEKIIHRDLAARNILLTKHLEAKVSDFGMSRQVSTYESPSVTTTTIGPVRWMSPEAIQKREYSVKSDGVVMWEILTRKEPWHDVSAVDVAVSVTIHQERLPIPEDIPSDMREVMEGVWKVDPSERPDLVEICKLLGVSDIDASGPVGLPISSVGQYVSHIIAPPSSSNASHVEIPKIEYSG</sequence>
<comment type="catalytic activity">
    <reaction evidence="10">
        <text>L-threonyl-[protein] + ATP = O-phospho-L-threonyl-[protein] + ADP + H(+)</text>
        <dbReference type="Rhea" id="RHEA:46608"/>
        <dbReference type="Rhea" id="RHEA-COMP:11060"/>
        <dbReference type="Rhea" id="RHEA-COMP:11605"/>
        <dbReference type="ChEBI" id="CHEBI:15378"/>
        <dbReference type="ChEBI" id="CHEBI:30013"/>
        <dbReference type="ChEBI" id="CHEBI:30616"/>
        <dbReference type="ChEBI" id="CHEBI:61977"/>
        <dbReference type="ChEBI" id="CHEBI:456216"/>
        <dbReference type="EC" id="2.7.11.1"/>
    </reaction>
</comment>
<name>A0A2P6P0T3_9EUKA</name>
<dbReference type="InterPro" id="IPR051420">
    <property type="entry name" value="Ser_Thr_Kinases_DiverseReg"/>
</dbReference>
<evidence type="ECO:0000256" key="12">
    <source>
        <dbReference type="PROSITE-ProRule" id="PRU10141"/>
    </source>
</evidence>
<keyword evidence="13" id="KW-1133">Transmembrane helix</keyword>
<dbReference type="Pfam" id="PF00560">
    <property type="entry name" value="LRR_1"/>
    <property type="match status" value="2"/>
</dbReference>
<evidence type="ECO:0000256" key="1">
    <source>
        <dbReference type="ARBA" id="ARBA00012513"/>
    </source>
</evidence>
<dbReference type="InParanoid" id="A0A2P6P0T3"/>
<evidence type="ECO:0000256" key="2">
    <source>
        <dbReference type="ARBA" id="ARBA00022527"/>
    </source>
</evidence>
<keyword evidence="8 12" id="KW-0067">ATP-binding</keyword>
<keyword evidence="16" id="KW-1185">Reference proteome</keyword>
<evidence type="ECO:0000256" key="8">
    <source>
        <dbReference type="ARBA" id="ARBA00022840"/>
    </source>
</evidence>
<dbReference type="PANTHER" id="PTHR48005">
    <property type="entry name" value="LEUCINE RICH REPEAT KINASE 2"/>
    <property type="match status" value="1"/>
</dbReference>
<dbReference type="EC" id="2.7.11.1" evidence="1"/>
<evidence type="ECO:0000256" key="4">
    <source>
        <dbReference type="ARBA" id="ARBA00022679"/>
    </source>
</evidence>
<keyword evidence="3" id="KW-0433">Leucine-rich repeat</keyword>
<dbReference type="PRINTS" id="PR00019">
    <property type="entry name" value="LEURICHRPT"/>
</dbReference>
<evidence type="ECO:0000256" key="6">
    <source>
        <dbReference type="ARBA" id="ARBA00022741"/>
    </source>
</evidence>
<evidence type="ECO:0000313" key="16">
    <source>
        <dbReference type="Proteomes" id="UP000241769"/>
    </source>
</evidence>
<dbReference type="InterPro" id="IPR017441">
    <property type="entry name" value="Protein_kinase_ATP_BS"/>
</dbReference>
<evidence type="ECO:0000259" key="14">
    <source>
        <dbReference type="PROSITE" id="PS50011"/>
    </source>
</evidence>
<dbReference type="PRINTS" id="PR00109">
    <property type="entry name" value="TYRKINASE"/>
</dbReference>
<feature type="transmembrane region" description="Helical" evidence="13">
    <location>
        <begin position="38"/>
        <end position="58"/>
    </location>
</feature>
<evidence type="ECO:0000256" key="9">
    <source>
        <dbReference type="ARBA" id="ARBA00023136"/>
    </source>
</evidence>
<dbReference type="PROSITE" id="PS50011">
    <property type="entry name" value="PROTEIN_KINASE_DOM"/>
    <property type="match status" value="1"/>
</dbReference>
<keyword evidence="15" id="KW-0675">Receptor</keyword>
<keyword evidence="5" id="KW-0677">Repeat</keyword>
<dbReference type="PROSITE" id="PS00109">
    <property type="entry name" value="PROTEIN_KINASE_TYR"/>
    <property type="match status" value="1"/>
</dbReference>
<dbReference type="PANTHER" id="PTHR48005:SF13">
    <property type="entry name" value="SERINE_THREONINE-PROTEIN KINASE DDB_G0278509-RELATED"/>
    <property type="match status" value="1"/>
</dbReference>
<comment type="catalytic activity">
    <reaction evidence="11">
        <text>L-seryl-[protein] + ATP = O-phospho-L-seryl-[protein] + ADP + H(+)</text>
        <dbReference type="Rhea" id="RHEA:17989"/>
        <dbReference type="Rhea" id="RHEA-COMP:9863"/>
        <dbReference type="Rhea" id="RHEA-COMP:11604"/>
        <dbReference type="ChEBI" id="CHEBI:15378"/>
        <dbReference type="ChEBI" id="CHEBI:29999"/>
        <dbReference type="ChEBI" id="CHEBI:30616"/>
        <dbReference type="ChEBI" id="CHEBI:83421"/>
        <dbReference type="ChEBI" id="CHEBI:456216"/>
        <dbReference type="EC" id="2.7.11.1"/>
    </reaction>
</comment>
<dbReference type="PROSITE" id="PS51450">
    <property type="entry name" value="LRR"/>
    <property type="match status" value="1"/>
</dbReference>
<protein>
    <recommendedName>
        <fullName evidence="1">non-specific serine/threonine protein kinase</fullName>
        <ecNumber evidence="1">2.7.11.1</ecNumber>
    </recommendedName>
</protein>
<keyword evidence="6 12" id="KW-0547">Nucleotide-binding</keyword>
<dbReference type="EMBL" id="MDYQ01000001">
    <property type="protein sequence ID" value="PRP89798.1"/>
    <property type="molecule type" value="Genomic_DNA"/>
</dbReference>
<feature type="transmembrane region" description="Helical" evidence="13">
    <location>
        <begin position="1054"/>
        <end position="1078"/>
    </location>
</feature>
<dbReference type="InterPro" id="IPR032675">
    <property type="entry name" value="LRR_dom_sf"/>
</dbReference>
<dbReference type="InterPro" id="IPR003591">
    <property type="entry name" value="Leu-rich_rpt_typical-subtyp"/>
</dbReference>
<dbReference type="SUPFAM" id="SSF52058">
    <property type="entry name" value="L domain-like"/>
    <property type="match status" value="2"/>
</dbReference>
<dbReference type="InterPro" id="IPR000719">
    <property type="entry name" value="Prot_kinase_dom"/>
</dbReference>
<proteinExistence type="predicted"/>
<dbReference type="Gene3D" id="1.10.510.10">
    <property type="entry name" value="Transferase(Phosphotransferase) domain 1"/>
    <property type="match status" value="1"/>
</dbReference>
<evidence type="ECO:0000256" key="10">
    <source>
        <dbReference type="ARBA" id="ARBA00047899"/>
    </source>
</evidence>
<organism evidence="15 16">
    <name type="scientific">Planoprotostelium fungivorum</name>
    <dbReference type="NCBI Taxonomy" id="1890364"/>
    <lineage>
        <taxon>Eukaryota</taxon>
        <taxon>Amoebozoa</taxon>
        <taxon>Evosea</taxon>
        <taxon>Variosea</taxon>
        <taxon>Cavosteliida</taxon>
        <taxon>Cavosteliaceae</taxon>
        <taxon>Planoprotostelium</taxon>
    </lineage>
</organism>
<dbReference type="Gene3D" id="3.30.200.20">
    <property type="entry name" value="Phosphorylase Kinase, domain 1"/>
    <property type="match status" value="1"/>
</dbReference>
<dbReference type="FunFam" id="3.80.10.10:FF:001678">
    <property type="entry name" value="Calmodulin-binding receptor kinase CaMRLK"/>
    <property type="match status" value="1"/>
</dbReference>
<keyword evidence="2" id="KW-0723">Serine/threonine-protein kinase</keyword>
<feature type="binding site" evidence="12">
    <location>
        <position position="1140"/>
    </location>
    <ligand>
        <name>ATP</name>
        <dbReference type="ChEBI" id="CHEBI:30616"/>
    </ligand>
</feature>
<reference evidence="15 16" key="1">
    <citation type="journal article" date="2018" name="Genome Biol. Evol.">
        <title>Multiple Roots of Fruiting Body Formation in Amoebozoa.</title>
        <authorList>
            <person name="Hillmann F."/>
            <person name="Forbes G."/>
            <person name="Novohradska S."/>
            <person name="Ferling I."/>
            <person name="Riege K."/>
            <person name="Groth M."/>
            <person name="Westermann M."/>
            <person name="Marz M."/>
            <person name="Spaller T."/>
            <person name="Winckler T."/>
            <person name="Schaap P."/>
            <person name="Glockner G."/>
        </authorList>
    </citation>
    <scope>NUCLEOTIDE SEQUENCE [LARGE SCALE GENOMIC DNA]</scope>
    <source>
        <strain evidence="15 16">Jena</strain>
    </source>
</reference>
<dbReference type="OrthoDB" id="551849at2759"/>
<dbReference type="InterPro" id="IPR001245">
    <property type="entry name" value="Ser-Thr/Tyr_kinase_cat_dom"/>
</dbReference>
<dbReference type="InterPro" id="IPR008266">
    <property type="entry name" value="Tyr_kinase_AS"/>
</dbReference>
<dbReference type="GO" id="GO:0005524">
    <property type="term" value="F:ATP binding"/>
    <property type="evidence" value="ECO:0007669"/>
    <property type="project" value="UniProtKB-UniRule"/>
</dbReference>
<dbReference type="FunFam" id="3.80.10.10:FF:000041">
    <property type="entry name" value="LRR receptor-like serine/threonine-protein kinase ERECTA"/>
    <property type="match status" value="1"/>
</dbReference>
<evidence type="ECO:0000256" key="11">
    <source>
        <dbReference type="ARBA" id="ARBA00048679"/>
    </source>
</evidence>
<dbReference type="GO" id="GO:0004674">
    <property type="term" value="F:protein serine/threonine kinase activity"/>
    <property type="evidence" value="ECO:0007669"/>
    <property type="project" value="UniProtKB-KW"/>
</dbReference>
<dbReference type="InterPro" id="IPR011009">
    <property type="entry name" value="Kinase-like_dom_sf"/>
</dbReference>
<keyword evidence="13" id="KW-0812">Transmembrane</keyword>
<gene>
    <name evidence="15" type="ORF">PROFUN_00140</name>
</gene>
<evidence type="ECO:0000256" key="5">
    <source>
        <dbReference type="ARBA" id="ARBA00022737"/>
    </source>
</evidence>
<keyword evidence="7 15" id="KW-0418">Kinase</keyword>
<dbReference type="InterPro" id="IPR020635">
    <property type="entry name" value="Tyr_kinase_cat_dom"/>
</dbReference>
<evidence type="ECO:0000256" key="3">
    <source>
        <dbReference type="ARBA" id="ARBA00022614"/>
    </source>
</evidence>
<dbReference type="Proteomes" id="UP000241769">
    <property type="component" value="Unassembled WGS sequence"/>
</dbReference>
<feature type="domain" description="Protein kinase" evidence="14">
    <location>
        <begin position="1113"/>
        <end position="1363"/>
    </location>
</feature>
<dbReference type="SMART" id="SM00219">
    <property type="entry name" value="TyrKc"/>
    <property type="match status" value="1"/>
</dbReference>
<dbReference type="GO" id="GO:0004713">
    <property type="term" value="F:protein tyrosine kinase activity"/>
    <property type="evidence" value="ECO:0007669"/>
    <property type="project" value="InterPro"/>
</dbReference>
<keyword evidence="4" id="KW-0808">Transferase</keyword>
<comment type="caution">
    <text evidence="15">The sequence shown here is derived from an EMBL/GenBank/DDBJ whole genome shotgun (WGS) entry which is preliminary data.</text>
</comment>
<dbReference type="CDD" id="cd13999">
    <property type="entry name" value="STKc_MAP3K-like"/>
    <property type="match status" value="1"/>
</dbReference>
<dbReference type="SMART" id="SM00369">
    <property type="entry name" value="LRR_TYP"/>
    <property type="match status" value="8"/>
</dbReference>
<dbReference type="SUPFAM" id="SSF56112">
    <property type="entry name" value="Protein kinase-like (PK-like)"/>
    <property type="match status" value="1"/>
</dbReference>
<evidence type="ECO:0000256" key="13">
    <source>
        <dbReference type="SAM" id="Phobius"/>
    </source>
</evidence>
<dbReference type="FunFam" id="3.80.10.10:FF:000095">
    <property type="entry name" value="LRR receptor-like serine/threonine-protein kinase GSO1"/>
    <property type="match status" value="1"/>
</dbReference>
<keyword evidence="9 13" id="KW-0472">Membrane</keyword>
<evidence type="ECO:0000256" key="7">
    <source>
        <dbReference type="ARBA" id="ARBA00022777"/>
    </source>
</evidence>
<dbReference type="PROSITE" id="PS00107">
    <property type="entry name" value="PROTEIN_KINASE_ATP"/>
    <property type="match status" value="1"/>
</dbReference>
<accession>A0A2P6P0T3</accession>
<dbReference type="SUPFAM" id="SSF52047">
    <property type="entry name" value="RNI-like"/>
    <property type="match status" value="1"/>
</dbReference>
<dbReference type="Pfam" id="PF07714">
    <property type="entry name" value="PK_Tyr_Ser-Thr"/>
    <property type="match status" value="1"/>
</dbReference>